<evidence type="ECO:0000313" key="2">
    <source>
        <dbReference type="EMBL" id="GHF59354.1"/>
    </source>
</evidence>
<organism evidence="2 3">
    <name type="scientific">Amycolatopsis bartoniae</name>
    <dbReference type="NCBI Taxonomy" id="941986"/>
    <lineage>
        <taxon>Bacteria</taxon>
        <taxon>Bacillati</taxon>
        <taxon>Actinomycetota</taxon>
        <taxon>Actinomycetes</taxon>
        <taxon>Pseudonocardiales</taxon>
        <taxon>Pseudonocardiaceae</taxon>
        <taxon>Amycolatopsis</taxon>
    </lineage>
</organism>
<evidence type="ECO:0000313" key="3">
    <source>
        <dbReference type="Proteomes" id="UP000658656"/>
    </source>
</evidence>
<sequence length="88" mass="9119">MRRLEEPHPGFTEVVPVVGRLAGFRAGESCAAGACAETAPMRGQILTVVLLERTKRTPVAARVATGVGSSHPGRGGAADSQPLGFSRH</sequence>
<gene>
    <name evidence="2" type="ORF">GCM10017566_36110</name>
</gene>
<reference evidence="2" key="1">
    <citation type="journal article" date="2014" name="Int. J. Syst. Evol. Microbiol.">
        <title>Complete genome sequence of Corynebacterium casei LMG S-19264T (=DSM 44701T), isolated from a smear-ripened cheese.</title>
        <authorList>
            <consortium name="US DOE Joint Genome Institute (JGI-PGF)"/>
            <person name="Walter F."/>
            <person name="Albersmeier A."/>
            <person name="Kalinowski J."/>
            <person name="Ruckert C."/>
        </authorList>
    </citation>
    <scope>NUCLEOTIDE SEQUENCE</scope>
    <source>
        <strain evidence="2">CGMCC 4.7679</strain>
    </source>
</reference>
<dbReference type="AlphaFoldDB" id="A0A8H9J1B1"/>
<proteinExistence type="predicted"/>
<evidence type="ECO:0000256" key="1">
    <source>
        <dbReference type="SAM" id="MobiDB-lite"/>
    </source>
</evidence>
<protein>
    <submittedName>
        <fullName evidence="2">Uncharacterized protein</fullName>
    </submittedName>
</protein>
<dbReference type="EMBL" id="BNAV01000004">
    <property type="protein sequence ID" value="GHF59354.1"/>
    <property type="molecule type" value="Genomic_DNA"/>
</dbReference>
<feature type="region of interest" description="Disordered" evidence="1">
    <location>
        <begin position="64"/>
        <end position="88"/>
    </location>
</feature>
<reference evidence="2" key="2">
    <citation type="submission" date="2020-09" db="EMBL/GenBank/DDBJ databases">
        <authorList>
            <person name="Sun Q."/>
            <person name="Zhou Y."/>
        </authorList>
    </citation>
    <scope>NUCLEOTIDE SEQUENCE</scope>
    <source>
        <strain evidence="2">CGMCC 4.7679</strain>
    </source>
</reference>
<comment type="caution">
    <text evidence="2">The sequence shown here is derived from an EMBL/GenBank/DDBJ whole genome shotgun (WGS) entry which is preliminary data.</text>
</comment>
<keyword evidence="3" id="KW-1185">Reference proteome</keyword>
<name>A0A8H9J1B1_9PSEU</name>
<accession>A0A8H9J1B1</accession>
<dbReference type="Proteomes" id="UP000658656">
    <property type="component" value="Unassembled WGS sequence"/>
</dbReference>